<feature type="region of interest" description="Disordered" evidence="3">
    <location>
        <begin position="40"/>
        <end position="141"/>
    </location>
</feature>
<feature type="compositionally biased region" description="Low complexity" evidence="3">
    <location>
        <begin position="49"/>
        <end position="59"/>
    </location>
</feature>
<evidence type="ECO:0000313" key="4">
    <source>
        <dbReference type="EMBL" id="EGW32073.1"/>
    </source>
</evidence>
<dbReference type="EMBL" id="GL996502">
    <property type="protein sequence ID" value="EGW32073.1"/>
    <property type="molecule type" value="Genomic_DNA"/>
</dbReference>
<dbReference type="HOGENOM" id="CLU_105541_0_0_1"/>
<organism evidence="5">
    <name type="scientific">Spathaspora passalidarum (strain NRRL Y-27907 / 11-Y1)</name>
    <dbReference type="NCBI Taxonomy" id="619300"/>
    <lineage>
        <taxon>Eukaryota</taxon>
        <taxon>Fungi</taxon>
        <taxon>Dikarya</taxon>
        <taxon>Ascomycota</taxon>
        <taxon>Saccharomycotina</taxon>
        <taxon>Pichiomycetes</taxon>
        <taxon>Debaryomycetaceae</taxon>
        <taxon>Spathaspora</taxon>
    </lineage>
</organism>
<accession>G3AP41</accession>
<evidence type="ECO:0000313" key="5">
    <source>
        <dbReference type="Proteomes" id="UP000000709"/>
    </source>
</evidence>
<evidence type="ECO:0000256" key="1">
    <source>
        <dbReference type="ARBA" id="ARBA00006800"/>
    </source>
</evidence>
<dbReference type="AlphaFoldDB" id="G3AP41"/>
<dbReference type="InParanoid" id="G3AP41"/>
<name>G3AP41_SPAPN</name>
<dbReference type="OrthoDB" id="427480at2759"/>
<dbReference type="GeneID" id="18871953"/>
<dbReference type="STRING" id="619300.G3AP41"/>
<proteinExistence type="inferred from homology"/>
<protein>
    <recommendedName>
        <fullName evidence="2">rRNA-processing protein FYV7</fullName>
    </recommendedName>
</protein>
<dbReference type="RefSeq" id="XP_007375349.1">
    <property type="nucleotide sequence ID" value="XM_007375287.1"/>
</dbReference>
<keyword evidence="5" id="KW-1185">Reference proteome</keyword>
<gene>
    <name evidence="4" type="ORF">SPAPADRAFT_55609</name>
</gene>
<dbReference type="Proteomes" id="UP000000709">
    <property type="component" value="Unassembled WGS sequence"/>
</dbReference>
<dbReference type="InterPro" id="IPR013730">
    <property type="entry name" value="Fyv7/TAP26"/>
</dbReference>
<dbReference type="Pfam" id="PF08524">
    <property type="entry name" value="rRNA_processing"/>
    <property type="match status" value="1"/>
</dbReference>
<evidence type="ECO:0000256" key="3">
    <source>
        <dbReference type="SAM" id="MobiDB-lite"/>
    </source>
</evidence>
<feature type="compositionally biased region" description="Basic and acidic residues" evidence="3">
    <location>
        <begin position="77"/>
        <end position="108"/>
    </location>
</feature>
<dbReference type="KEGG" id="spaa:SPAPADRAFT_55609"/>
<reference evidence="4 5" key="1">
    <citation type="journal article" date="2011" name="Proc. Natl. Acad. Sci. U.S.A.">
        <title>Comparative genomics of xylose-fermenting fungi for enhanced biofuel production.</title>
        <authorList>
            <person name="Wohlbach D.J."/>
            <person name="Kuo A."/>
            <person name="Sato T.K."/>
            <person name="Potts K.M."/>
            <person name="Salamov A.A."/>
            <person name="LaButti K.M."/>
            <person name="Sun H."/>
            <person name="Clum A."/>
            <person name="Pangilinan J.L."/>
            <person name="Lindquist E.A."/>
            <person name="Lucas S."/>
            <person name="Lapidus A."/>
            <person name="Jin M."/>
            <person name="Gunawan C."/>
            <person name="Balan V."/>
            <person name="Dale B.E."/>
            <person name="Jeffries T.W."/>
            <person name="Zinkel R."/>
            <person name="Barry K.W."/>
            <person name="Grigoriev I.V."/>
            <person name="Gasch A.P."/>
        </authorList>
    </citation>
    <scope>NUCLEOTIDE SEQUENCE [LARGE SCALE GENOMIC DNA]</scope>
    <source>
        <strain evidence="5">NRRL Y-27907 / 11-Y1</strain>
    </source>
</reference>
<dbReference type="eggNOG" id="KOG4851">
    <property type="taxonomic scope" value="Eukaryota"/>
</dbReference>
<dbReference type="OMA" id="MGPKIDD"/>
<evidence type="ECO:0000256" key="2">
    <source>
        <dbReference type="ARBA" id="ARBA00018780"/>
    </source>
</evidence>
<sequence length="141" mass="16771">MPADRKSSKKYTDRHASKTADIKRALVHRARIRKNYFKLLKEEGRPDPQETQQEQQQQVEPKKKPVNFAERAQLAKQRKEEARAQKLQQVKEKREKLELKKKEREMKKAGFSKHTRTGQPLMGPRINNLLDKIRNDMKEDK</sequence>
<dbReference type="FunCoup" id="G3AP41">
    <property type="interactions" value="91"/>
</dbReference>
<comment type="similarity">
    <text evidence="1">Belongs to the FYV7 family.</text>
</comment>
<feature type="compositionally biased region" description="Basic and acidic residues" evidence="3">
    <location>
        <begin position="131"/>
        <end position="141"/>
    </location>
</feature>
<feature type="region of interest" description="Disordered" evidence="3">
    <location>
        <begin position="1"/>
        <end position="24"/>
    </location>
</feature>